<evidence type="ECO:0000313" key="11">
    <source>
        <dbReference type="Proteomes" id="UP000539313"/>
    </source>
</evidence>
<dbReference type="InterPro" id="IPR027470">
    <property type="entry name" value="Cation_efflux_CTD"/>
</dbReference>
<feature type="transmembrane region" description="Helical" evidence="7">
    <location>
        <begin position="122"/>
        <end position="142"/>
    </location>
</feature>
<dbReference type="InterPro" id="IPR036837">
    <property type="entry name" value="Cation_efflux_CTD_sf"/>
</dbReference>
<dbReference type="InterPro" id="IPR002524">
    <property type="entry name" value="Cation_efflux"/>
</dbReference>
<dbReference type="Gene3D" id="1.20.1510.10">
    <property type="entry name" value="Cation efflux protein transmembrane domain"/>
    <property type="match status" value="1"/>
</dbReference>
<sequence length="353" mass="37043">MGHSDTGGAPSWDTGVPPRQPPDGAGFGQDEGRPGTFEAPPDAPARRSAETRKTVLAAGAANIAIAVTKLAAGLIAGSSAMLAEAAHSLADTLNQGFLLASLGRSERPADRRHPFGYGKERYFWSLIAAVGIFVAGACYSIFEGVGEIVSPGEHGDATVAFVVLGLAFLFEGLSLLRATHQVRREARERRRSALEHVRRTPDTTLKAAVLEDGTAVVGLTLAAAGLTLREVTGSSVWDGAASIAIGVLLVGVAWTLGRSSMDLLIGQAVDRETLLRIRAEIAGTPGVVSVLELLTMHLGPDELLVAAKVAFADEISADQAEDIADGIDARLRERLPIVRHVFLDPTQLGAQRV</sequence>
<accession>A0A7W3MWT9</accession>
<keyword evidence="11" id="KW-1185">Reference proteome</keyword>
<dbReference type="EMBL" id="JACJII010000001">
    <property type="protein sequence ID" value="MBA9003341.1"/>
    <property type="molecule type" value="Genomic_DNA"/>
</dbReference>
<comment type="caution">
    <text evidence="10">The sequence shown here is derived from an EMBL/GenBank/DDBJ whole genome shotgun (WGS) entry which is preliminary data.</text>
</comment>
<feature type="domain" description="Cation efflux protein cytoplasmic" evidence="9">
    <location>
        <begin position="270"/>
        <end position="342"/>
    </location>
</feature>
<evidence type="ECO:0000259" key="9">
    <source>
        <dbReference type="Pfam" id="PF16916"/>
    </source>
</evidence>
<dbReference type="GO" id="GO:0016020">
    <property type="term" value="C:membrane"/>
    <property type="evidence" value="ECO:0007669"/>
    <property type="project" value="UniProtKB-SubCell"/>
</dbReference>
<dbReference type="Pfam" id="PF01545">
    <property type="entry name" value="Cation_efflux"/>
    <property type="match status" value="1"/>
</dbReference>
<dbReference type="PANTHER" id="PTHR13414:SF9">
    <property type="entry name" value="PROTON-COUPLED ZINC ANTIPORTER SLC30A9, MITOCHONDRIAL"/>
    <property type="match status" value="1"/>
</dbReference>
<dbReference type="GO" id="GO:0008324">
    <property type="term" value="F:monoatomic cation transmembrane transporter activity"/>
    <property type="evidence" value="ECO:0007669"/>
    <property type="project" value="InterPro"/>
</dbReference>
<dbReference type="PANTHER" id="PTHR13414">
    <property type="entry name" value="HUEL-CATION TRANSPORTER"/>
    <property type="match status" value="1"/>
</dbReference>
<evidence type="ECO:0000313" key="10">
    <source>
        <dbReference type="EMBL" id="MBA9003341.1"/>
    </source>
</evidence>
<dbReference type="InterPro" id="IPR058533">
    <property type="entry name" value="Cation_efflux_TM"/>
</dbReference>
<reference evidence="10 11" key="1">
    <citation type="submission" date="2020-08" db="EMBL/GenBank/DDBJ databases">
        <title>Sequencing the genomes of 1000 actinobacteria strains.</title>
        <authorList>
            <person name="Klenk H.-P."/>
        </authorList>
    </citation>
    <scope>NUCLEOTIDE SEQUENCE [LARGE SCALE GENOMIC DNA]</scope>
    <source>
        <strain evidence="10 11">DSM 45823</strain>
    </source>
</reference>
<feature type="transmembrane region" description="Helical" evidence="7">
    <location>
        <begin position="240"/>
        <end position="257"/>
    </location>
</feature>
<dbReference type="NCBIfam" id="TIGR01297">
    <property type="entry name" value="CDF"/>
    <property type="match status" value="1"/>
</dbReference>
<name>A0A7W3MWT9_9ACTN</name>
<evidence type="ECO:0000256" key="5">
    <source>
        <dbReference type="ARBA" id="ARBA00023136"/>
    </source>
</evidence>
<evidence type="ECO:0000256" key="3">
    <source>
        <dbReference type="ARBA" id="ARBA00022692"/>
    </source>
</evidence>
<feature type="domain" description="Cation efflux protein transmembrane" evidence="8">
    <location>
        <begin position="56"/>
        <end position="265"/>
    </location>
</feature>
<dbReference type="SUPFAM" id="SSF160240">
    <property type="entry name" value="Cation efflux protein cytoplasmic domain-like"/>
    <property type="match status" value="1"/>
</dbReference>
<dbReference type="SUPFAM" id="SSF161111">
    <property type="entry name" value="Cation efflux protein transmembrane domain-like"/>
    <property type="match status" value="1"/>
</dbReference>
<feature type="transmembrane region" description="Helical" evidence="7">
    <location>
        <begin position="157"/>
        <end position="176"/>
    </location>
</feature>
<evidence type="ECO:0000256" key="7">
    <source>
        <dbReference type="SAM" id="Phobius"/>
    </source>
</evidence>
<keyword evidence="4 7" id="KW-1133">Transmembrane helix</keyword>
<gene>
    <name evidence="10" type="ORF">HNR21_002223</name>
</gene>
<proteinExistence type="predicted"/>
<evidence type="ECO:0000259" key="8">
    <source>
        <dbReference type="Pfam" id="PF01545"/>
    </source>
</evidence>
<dbReference type="RefSeq" id="WP_182705122.1">
    <property type="nucleotide sequence ID" value="NZ_JACJII010000001.1"/>
</dbReference>
<comment type="subcellular location">
    <subcellularLocation>
        <location evidence="1">Membrane</location>
        <topology evidence="1">Multi-pass membrane protein</topology>
    </subcellularLocation>
</comment>
<dbReference type="GO" id="GO:0006829">
    <property type="term" value="P:zinc ion transport"/>
    <property type="evidence" value="ECO:0007669"/>
    <property type="project" value="InterPro"/>
</dbReference>
<keyword evidence="2" id="KW-0813">Transport</keyword>
<evidence type="ECO:0000256" key="1">
    <source>
        <dbReference type="ARBA" id="ARBA00004141"/>
    </source>
</evidence>
<feature type="region of interest" description="Disordered" evidence="6">
    <location>
        <begin position="1"/>
        <end position="51"/>
    </location>
</feature>
<evidence type="ECO:0000256" key="4">
    <source>
        <dbReference type="ARBA" id="ARBA00022989"/>
    </source>
</evidence>
<evidence type="ECO:0000256" key="2">
    <source>
        <dbReference type="ARBA" id="ARBA00022448"/>
    </source>
</evidence>
<dbReference type="AlphaFoldDB" id="A0A7W3MWT9"/>
<organism evidence="10 11">
    <name type="scientific">Thermomonospora cellulosilytica</name>
    <dbReference type="NCBI Taxonomy" id="1411118"/>
    <lineage>
        <taxon>Bacteria</taxon>
        <taxon>Bacillati</taxon>
        <taxon>Actinomycetota</taxon>
        <taxon>Actinomycetes</taxon>
        <taxon>Streptosporangiales</taxon>
        <taxon>Thermomonosporaceae</taxon>
        <taxon>Thermomonospora</taxon>
    </lineage>
</organism>
<keyword evidence="3 7" id="KW-0812">Transmembrane</keyword>
<evidence type="ECO:0000256" key="6">
    <source>
        <dbReference type="SAM" id="MobiDB-lite"/>
    </source>
</evidence>
<dbReference type="InterPro" id="IPR027469">
    <property type="entry name" value="Cation_efflux_TMD_sf"/>
</dbReference>
<dbReference type="Pfam" id="PF16916">
    <property type="entry name" value="ZT_dimer"/>
    <property type="match status" value="1"/>
</dbReference>
<dbReference type="InterPro" id="IPR040177">
    <property type="entry name" value="SLC30A9"/>
</dbReference>
<dbReference type="Gene3D" id="3.30.70.1350">
    <property type="entry name" value="Cation efflux protein, cytoplasmic domain"/>
    <property type="match status" value="1"/>
</dbReference>
<protein>
    <submittedName>
        <fullName evidence="10">Cation diffusion facilitator family transporter</fullName>
    </submittedName>
</protein>
<keyword evidence="5 7" id="KW-0472">Membrane</keyword>
<dbReference type="Proteomes" id="UP000539313">
    <property type="component" value="Unassembled WGS sequence"/>
</dbReference>